<feature type="compositionally biased region" description="Low complexity" evidence="1">
    <location>
        <begin position="83"/>
        <end position="115"/>
    </location>
</feature>
<dbReference type="Proteomes" id="UP001500596">
    <property type="component" value="Unassembled WGS sequence"/>
</dbReference>
<reference evidence="4" key="1">
    <citation type="journal article" date="2019" name="Int. J. Syst. Evol. Microbiol.">
        <title>The Global Catalogue of Microorganisms (GCM) 10K type strain sequencing project: providing services to taxonomists for standard genome sequencing and annotation.</title>
        <authorList>
            <consortium name="The Broad Institute Genomics Platform"/>
            <consortium name="The Broad Institute Genome Sequencing Center for Infectious Disease"/>
            <person name="Wu L."/>
            <person name="Ma J."/>
        </authorList>
    </citation>
    <scope>NUCLEOTIDE SEQUENCE [LARGE SCALE GENOMIC DNA]</scope>
    <source>
        <strain evidence="4">JCM 15575</strain>
    </source>
</reference>
<accession>A0ABP4SG35</accession>
<proteinExistence type="predicted"/>
<sequence>MPDFTPSRSDAIREELIRHAAASLHGRATVGSTSASAPTAIHADPSTPRPARRPHGMQWAAATLALILVGGVVGLTATAALNAGTPTASTPTPSETSTTQPTTTPTPSPSTSASPTPAPSEPSTIDPLLISAKGIGPYLLGGSYGNAREMLGLPGPEERDPSFEDRCPWFASAGDLNPLMTYVIAQTVSQGGVTTGTDVIGSVKVQDGGTGEGPLPHTAEGVGLRSTEADVRTAYPDATVEETLFSDSALRVTMGDTSIIFEFRDGLAYMVTVLPATEEIPPEYCA</sequence>
<evidence type="ECO:0000313" key="3">
    <source>
        <dbReference type="EMBL" id="GAA1669391.1"/>
    </source>
</evidence>
<evidence type="ECO:0000256" key="1">
    <source>
        <dbReference type="SAM" id="MobiDB-lite"/>
    </source>
</evidence>
<keyword evidence="2" id="KW-1133">Transmembrane helix</keyword>
<comment type="caution">
    <text evidence="3">The sequence shown here is derived from an EMBL/GenBank/DDBJ whole genome shotgun (WGS) entry which is preliminary data.</text>
</comment>
<protein>
    <submittedName>
        <fullName evidence="3">Uncharacterized protein</fullName>
    </submittedName>
</protein>
<feature type="transmembrane region" description="Helical" evidence="2">
    <location>
        <begin position="59"/>
        <end position="81"/>
    </location>
</feature>
<organism evidence="3 4">
    <name type="scientific">Microbacterium lacus</name>
    <dbReference type="NCBI Taxonomy" id="415217"/>
    <lineage>
        <taxon>Bacteria</taxon>
        <taxon>Bacillati</taxon>
        <taxon>Actinomycetota</taxon>
        <taxon>Actinomycetes</taxon>
        <taxon>Micrococcales</taxon>
        <taxon>Microbacteriaceae</taxon>
        <taxon>Microbacterium</taxon>
    </lineage>
</organism>
<keyword evidence="2" id="KW-0472">Membrane</keyword>
<feature type="region of interest" description="Disordered" evidence="1">
    <location>
        <begin position="23"/>
        <end position="55"/>
    </location>
</feature>
<evidence type="ECO:0000313" key="4">
    <source>
        <dbReference type="Proteomes" id="UP001500596"/>
    </source>
</evidence>
<evidence type="ECO:0000256" key="2">
    <source>
        <dbReference type="SAM" id="Phobius"/>
    </source>
</evidence>
<feature type="region of interest" description="Disordered" evidence="1">
    <location>
        <begin position="83"/>
        <end position="128"/>
    </location>
</feature>
<keyword evidence="2" id="KW-0812">Transmembrane</keyword>
<gene>
    <name evidence="3" type="ORF">GCM10009807_11900</name>
</gene>
<name>A0ABP4SG35_9MICO</name>
<keyword evidence="4" id="KW-1185">Reference proteome</keyword>
<dbReference type="EMBL" id="BAAAPK010000001">
    <property type="protein sequence ID" value="GAA1669391.1"/>
    <property type="molecule type" value="Genomic_DNA"/>
</dbReference>